<dbReference type="InterPro" id="IPR005790">
    <property type="entry name" value="DNA_polIII_delta"/>
</dbReference>
<reference evidence="8 9" key="1">
    <citation type="submission" date="2014-01" db="EMBL/GenBank/DDBJ databases">
        <title>Genome sequence determination for a cystic fibrosis isolate, Inquilinus limosus.</title>
        <authorList>
            <person name="Pino M."/>
            <person name="Di Conza J."/>
            <person name="Gutkind G."/>
        </authorList>
    </citation>
    <scope>NUCLEOTIDE SEQUENCE [LARGE SCALE GENOMIC DNA]</scope>
    <source>
        <strain evidence="8 9">MP06</strain>
    </source>
</reference>
<name>A0A0A0DB38_9PROT</name>
<evidence type="ECO:0000256" key="4">
    <source>
        <dbReference type="ARBA" id="ARBA00022705"/>
    </source>
</evidence>
<evidence type="ECO:0000256" key="3">
    <source>
        <dbReference type="ARBA" id="ARBA00022695"/>
    </source>
</evidence>
<dbReference type="PANTHER" id="PTHR34388">
    <property type="entry name" value="DNA POLYMERASE III SUBUNIT DELTA"/>
    <property type="match status" value="1"/>
</dbReference>
<dbReference type="InterPro" id="IPR008921">
    <property type="entry name" value="DNA_pol3_clamp-load_cplx_C"/>
</dbReference>
<evidence type="ECO:0000256" key="1">
    <source>
        <dbReference type="ARBA" id="ARBA00012417"/>
    </source>
</evidence>
<evidence type="ECO:0000256" key="7">
    <source>
        <dbReference type="ARBA" id="ARBA00049244"/>
    </source>
</evidence>
<dbReference type="GO" id="GO:0003887">
    <property type="term" value="F:DNA-directed DNA polymerase activity"/>
    <property type="evidence" value="ECO:0007669"/>
    <property type="project" value="UniProtKB-KW"/>
</dbReference>
<gene>
    <name evidence="8" type="ORF">P409_11505</name>
</gene>
<dbReference type="SUPFAM" id="SSF48019">
    <property type="entry name" value="post-AAA+ oligomerization domain-like"/>
    <property type="match status" value="1"/>
</dbReference>
<evidence type="ECO:0000313" key="8">
    <source>
        <dbReference type="EMBL" id="KGM34207.1"/>
    </source>
</evidence>
<dbReference type="Proteomes" id="UP000029995">
    <property type="component" value="Unassembled WGS sequence"/>
</dbReference>
<keyword evidence="3" id="KW-0548">Nucleotidyltransferase</keyword>
<dbReference type="InterPro" id="IPR027417">
    <property type="entry name" value="P-loop_NTPase"/>
</dbReference>
<dbReference type="Gene3D" id="3.40.50.300">
    <property type="entry name" value="P-loop containing nucleotide triphosphate hydrolases"/>
    <property type="match status" value="1"/>
</dbReference>
<dbReference type="EC" id="2.7.7.7" evidence="1"/>
<dbReference type="EMBL" id="JANX01000111">
    <property type="protein sequence ID" value="KGM34207.1"/>
    <property type="molecule type" value="Genomic_DNA"/>
</dbReference>
<comment type="catalytic activity">
    <reaction evidence="7">
        <text>DNA(n) + a 2'-deoxyribonucleoside 5'-triphosphate = DNA(n+1) + diphosphate</text>
        <dbReference type="Rhea" id="RHEA:22508"/>
        <dbReference type="Rhea" id="RHEA-COMP:17339"/>
        <dbReference type="Rhea" id="RHEA-COMP:17340"/>
        <dbReference type="ChEBI" id="CHEBI:33019"/>
        <dbReference type="ChEBI" id="CHEBI:61560"/>
        <dbReference type="ChEBI" id="CHEBI:173112"/>
        <dbReference type="EC" id="2.7.7.7"/>
    </reaction>
</comment>
<dbReference type="PANTHER" id="PTHR34388:SF1">
    <property type="entry name" value="DNA POLYMERASE III SUBUNIT DELTA"/>
    <property type="match status" value="1"/>
</dbReference>
<keyword evidence="2" id="KW-0808">Transferase</keyword>
<accession>A0A0A0DB38</accession>
<evidence type="ECO:0000256" key="2">
    <source>
        <dbReference type="ARBA" id="ARBA00022679"/>
    </source>
</evidence>
<dbReference type="AlphaFoldDB" id="A0A0A0DB38"/>
<dbReference type="RefSeq" id="WP_034835813.1">
    <property type="nucleotide sequence ID" value="NZ_JANX01000111.1"/>
</dbReference>
<dbReference type="GO" id="GO:0006261">
    <property type="term" value="P:DNA-templated DNA replication"/>
    <property type="evidence" value="ECO:0007669"/>
    <property type="project" value="TreeGrafter"/>
</dbReference>
<keyword evidence="4" id="KW-0235">DNA replication</keyword>
<dbReference type="Gene3D" id="1.10.8.60">
    <property type="match status" value="1"/>
</dbReference>
<keyword evidence="5" id="KW-0239">DNA-directed DNA polymerase</keyword>
<dbReference type="OrthoDB" id="9804983at2"/>
<dbReference type="GO" id="GO:0003677">
    <property type="term" value="F:DNA binding"/>
    <property type="evidence" value="ECO:0007669"/>
    <property type="project" value="InterPro"/>
</dbReference>
<evidence type="ECO:0000256" key="5">
    <source>
        <dbReference type="ARBA" id="ARBA00022932"/>
    </source>
</evidence>
<sequence length="341" mass="36655">MKLPPNRIDSFVRRPDPGIRAVLLYGPDAGAVRDYADTLARGVIDPPTDPFRVAELASAEIGRDPSRLVDEVFALSLIGGRRLVRVRDATDAVAAALEAVLKGGETDTLVVLEADELTPRSALRKLAEGADGAAAIACYMPDEEAIGRFIHRLLSEAKISADGEAEQVLAASLVGDRQIARREVEKLISYVGEGGRVDLEAVRACIGDATERSLDDLAMAVADGDLPTLDRALNRLLSEGGEAIGILRAVQRHFLRLHQLAVMIDGGDAPDAAMAALRPPVFFKAKAAIRGQVRRWNQAQIGEALRRLIEAEAECKRTGRPPETICAATLLRIARAVARKN</sequence>
<evidence type="ECO:0000313" key="9">
    <source>
        <dbReference type="Proteomes" id="UP000029995"/>
    </source>
</evidence>
<dbReference type="NCBIfam" id="TIGR01128">
    <property type="entry name" value="holA"/>
    <property type="match status" value="1"/>
</dbReference>
<dbReference type="GO" id="GO:0009360">
    <property type="term" value="C:DNA polymerase III complex"/>
    <property type="evidence" value="ECO:0007669"/>
    <property type="project" value="TreeGrafter"/>
</dbReference>
<evidence type="ECO:0000256" key="6">
    <source>
        <dbReference type="ARBA" id="ARBA00034754"/>
    </source>
</evidence>
<protein>
    <recommendedName>
        <fullName evidence="1">DNA-directed DNA polymerase</fullName>
        <ecNumber evidence="1">2.7.7.7</ecNumber>
    </recommendedName>
</protein>
<comment type="caution">
    <text evidence="8">The sequence shown here is derived from an EMBL/GenBank/DDBJ whole genome shotgun (WGS) entry which is preliminary data.</text>
</comment>
<comment type="similarity">
    <text evidence="6">Belongs to the DNA polymerase HolA subunit family.</text>
</comment>
<dbReference type="SUPFAM" id="SSF52540">
    <property type="entry name" value="P-loop containing nucleoside triphosphate hydrolases"/>
    <property type="match status" value="1"/>
</dbReference>
<organism evidence="8 9">
    <name type="scientific">Inquilinus limosus MP06</name>
    <dbReference type="NCBI Taxonomy" id="1398085"/>
    <lineage>
        <taxon>Bacteria</taxon>
        <taxon>Pseudomonadati</taxon>
        <taxon>Pseudomonadota</taxon>
        <taxon>Alphaproteobacteria</taxon>
        <taxon>Rhodospirillales</taxon>
        <taxon>Rhodospirillaceae</taxon>
        <taxon>Inquilinus</taxon>
    </lineage>
</organism>
<proteinExistence type="inferred from homology"/>
<dbReference type="Gene3D" id="1.20.272.10">
    <property type="match status" value="1"/>
</dbReference>